<gene>
    <name evidence="1" type="ORF">GS18_0206710</name>
</gene>
<dbReference type="Proteomes" id="UP000028549">
    <property type="component" value="Unassembled WGS sequence"/>
</dbReference>
<evidence type="ECO:0008006" key="3">
    <source>
        <dbReference type="Google" id="ProtNLM"/>
    </source>
</evidence>
<reference evidence="1 2" key="1">
    <citation type="journal article" date="2005" name="Int. J. Syst. Evol. Microbiol.">
        <title>Bacillus cibi sp. nov., isolated from jeotgal, a traditional Korean fermented seafood.</title>
        <authorList>
            <person name="Yoon J.H."/>
            <person name="Lee C.H."/>
            <person name="Oh T.K."/>
        </authorList>
    </citation>
    <scope>NUCLEOTIDE SEQUENCE [LARGE SCALE GENOMIC DNA]</scope>
    <source>
        <strain evidence="1 2">DSM 16189</strain>
    </source>
</reference>
<dbReference type="EMBL" id="JNVC02000002">
    <property type="protein sequence ID" value="KEZ53288.1"/>
    <property type="molecule type" value="Genomic_DNA"/>
</dbReference>
<comment type="caution">
    <text evidence="1">The sequence shown here is derived from an EMBL/GenBank/DDBJ whole genome shotgun (WGS) entry which is preliminary data.</text>
</comment>
<dbReference type="AlphaFoldDB" id="A0A084H126"/>
<proteinExistence type="predicted"/>
<keyword evidence="2" id="KW-1185">Reference proteome</keyword>
<dbReference type="OrthoDB" id="2454083at2"/>
<accession>A0A084H126</accession>
<protein>
    <recommendedName>
        <fullName evidence="3">YojE</fullName>
    </recommendedName>
</protein>
<dbReference type="RefSeq" id="WP_029280788.1">
    <property type="nucleotide sequence ID" value="NZ_CANLZQ010000004.1"/>
</dbReference>
<dbReference type="STRING" id="246786.GS18_0206710"/>
<organism evidence="1 2">
    <name type="scientific">Metabacillus indicus</name>
    <name type="common">Bacillus indicus</name>
    <dbReference type="NCBI Taxonomy" id="246786"/>
    <lineage>
        <taxon>Bacteria</taxon>
        <taxon>Bacillati</taxon>
        <taxon>Bacillota</taxon>
        <taxon>Bacilli</taxon>
        <taxon>Bacillales</taxon>
        <taxon>Bacillaceae</taxon>
        <taxon>Metabacillus</taxon>
    </lineage>
</organism>
<evidence type="ECO:0000313" key="1">
    <source>
        <dbReference type="EMBL" id="KEZ53288.1"/>
    </source>
</evidence>
<evidence type="ECO:0000313" key="2">
    <source>
        <dbReference type="Proteomes" id="UP000028549"/>
    </source>
</evidence>
<sequence length="90" mass="10479">MSFDRSLLDAYRNLWSNRSLEASSDEMKTLCDAIERDLRDEHTHPRLRKKPEQKFFSAMKRISASGLSDQEKAALMDLHIKVAEERIVLT</sequence>
<name>A0A084H126_METID</name>